<keyword evidence="10 11" id="KW-0961">Cell wall biogenesis/degradation</keyword>
<dbReference type="Gene3D" id="3.40.1390.10">
    <property type="entry name" value="MurE/MurF, N-terminal domain"/>
    <property type="match status" value="1"/>
</dbReference>
<keyword evidence="6 11" id="KW-0067">ATP-binding</keyword>
<feature type="domain" description="Mur ligase central" evidence="15">
    <location>
        <begin position="138"/>
        <end position="342"/>
    </location>
</feature>
<keyword evidence="4 11" id="KW-0132">Cell division</keyword>
<evidence type="ECO:0000259" key="15">
    <source>
        <dbReference type="Pfam" id="PF08245"/>
    </source>
</evidence>
<evidence type="ECO:0000256" key="2">
    <source>
        <dbReference type="ARBA" id="ARBA00022490"/>
    </source>
</evidence>
<dbReference type="InterPro" id="IPR018109">
    <property type="entry name" value="Folylpolyglutamate_synth_CS"/>
</dbReference>
<evidence type="ECO:0000256" key="3">
    <source>
        <dbReference type="ARBA" id="ARBA00022598"/>
    </source>
</evidence>
<evidence type="ECO:0000256" key="6">
    <source>
        <dbReference type="ARBA" id="ARBA00022840"/>
    </source>
</evidence>
<keyword evidence="5 11" id="KW-0547">Nucleotide-binding</keyword>
<keyword evidence="3 11" id="KW-0436">Ligase</keyword>
<feature type="binding site" evidence="11">
    <location>
        <position position="57"/>
    </location>
    <ligand>
        <name>UDP-N-acetyl-alpha-D-muramoyl-L-alanyl-D-glutamate</name>
        <dbReference type="ChEBI" id="CHEBI:83900"/>
    </ligand>
</feature>
<proteinExistence type="inferred from homology"/>
<dbReference type="InterPro" id="IPR036615">
    <property type="entry name" value="Mur_ligase_C_dom_sf"/>
</dbReference>
<organism evidence="16 17">
    <name type="scientific">Arthrobacter halodurans</name>
    <dbReference type="NCBI Taxonomy" id="516699"/>
    <lineage>
        <taxon>Bacteria</taxon>
        <taxon>Bacillati</taxon>
        <taxon>Actinomycetota</taxon>
        <taxon>Actinomycetes</taxon>
        <taxon>Micrococcales</taxon>
        <taxon>Micrococcaceae</taxon>
        <taxon>Arthrobacter</taxon>
    </lineage>
</organism>
<feature type="domain" description="Mur ligase N-terminal catalytic" evidence="13">
    <location>
        <begin position="50"/>
        <end position="125"/>
    </location>
</feature>
<comment type="pathway">
    <text evidence="11 12">Cell wall biogenesis; peptidoglycan biosynthesis.</text>
</comment>
<dbReference type="InterPro" id="IPR004101">
    <property type="entry name" value="Mur_ligase_C"/>
</dbReference>
<dbReference type="InterPro" id="IPR035911">
    <property type="entry name" value="MurE/MurF_N"/>
</dbReference>
<feature type="binding site" evidence="11">
    <location>
        <begin position="182"/>
        <end position="183"/>
    </location>
    <ligand>
        <name>UDP-N-acetyl-alpha-D-muramoyl-L-alanyl-D-glutamate</name>
        <dbReference type="ChEBI" id="CHEBI:83900"/>
    </ligand>
</feature>
<name>A0ABV4UJQ8_9MICC</name>
<evidence type="ECO:0000256" key="10">
    <source>
        <dbReference type="ARBA" id="ARBA00023316"/>
    </source>
</evidence>
<dbReference type="NCBIfam" id="NF001126">
    <property type="entry name" value="PRK00139.1-4"/>
    <property type="match status" value="1"/>
</dbReference>
<dbReference type="PANTHER" id="PTHR23135:SF4">
    <property type="entry name" value="UDP-N-ACETYLMURAMOYL-L-ALANYL-D-GLUTAMATE--2,6-DIAMINOPIMELATE LIGASE MURE HOMOLOG, CHLOROPLASTIC"/>
    <property type="match status" value="1"/>
</dbReference>
<dbReference type="EMBL" id="JBHDLJ010000001">
    <property type="protein sequence ID" value="MFB0833379.1"/>
    <property type="molecule type" value="Genomic_DNA"/>
</dbReference>
<dbReference type="SUPFAM" id="SSF53244">
    <property type="entry name" value="MurD-like peptide ligases, peptide-binding domain"/>
    <property type="match status" value="1"/>
</dbReference>
<dbReference type="PROSITE" id="PS01011">
    <property type="entry name" value="FOLYLPOLYGLU_SYNT_1"/>
    <property type="match status" value="1"/>
</dbReference>
<comment type="PTM">
    <text evidence="11">Carboxylation is probably crucial for Mg(2+) binding and, consequently, for the gamma-phosphate positioning of ATP.</text>
</comment>
<dbReference type="InterPro" id="IPR005761">
    <property type="entry name" value="UDP-N-AcMur-Glu-dNH2Pim_ligase"/>
</dbReference>
<accession>A0ABV4UJQ8</accession>
<evidence type="ECO:0000259" key="13">
    <source>
        <dbReference type="Pfam" id="PF01225"/>
    </source>
</evidence>
<comment type="similarity">
    <text evidence="1 11">Belongs to the MurCDEF family. MurE subfamily.</text>
</comment>
<evidence type="ECO:0000256" key="9">
    <source>
        <dbReference type="ARBA" id="ARBA00023306"/>
    </source>
</evidence>
<protein>
    <recommendedName>
        <fullName evidence="11">UDP-N-acetylmuramyl-tripeptide synthetase</fullName>
        <ecNumber evidence="11">6.3.2.-</ecNumber>
    </recommendedName>
    <alternativeName>
        <fullName evidence="11">UDP-MurNAc-tripeptide synthetase</fullName>
    </alternativeName>
</protein>
<dbReference type="Pfam" id="PF02875">
    <property type="entry name" value="Mur_ligase_C"/>
    <property type="match status" value="1"/>
</dbReference>
<dbReference type="Gene3D" id="3.90.190.20">
    <property type="entry name" value="Mur ligase, C-terminal domain"/>
    <property type="match status" value="1"/>
</dbReference>
<evidence type="ECO:0000313" key="16">
    <source>
        <dbReference type="EMBL" id="MFB0833379.1"/>
    </source>
</evidence>
<dbReference type="InterPro" id="IPR000713">
    <property type="entry name" value="Mur_ligase_N"/>
</dbReference>
<feature type="binding site" evidence="11">
    <location>
        <begin position="140"/>
        <end position="146"/>
    </location>
    <ligand>
        <name>ATP</name>
        <dbReference type="ChEBI" id="CHEBI:30616"/>
    </ligand>
</feature>
<dbReference type="Pfam" id="PF01225">
    <property type="entry name" value="Mur_ligase"/>
    <property type="match status" value="1"/>
</dbReference>
<comment type="cofactor">
    <cofactor evidence="11">
        <name>Mg(2+)</name>
        <dbReference type="ChEBI" id="CHEBI:18420"/>
    </cofactor>
</comment>
<keyword evidence="11" id="KW-0460">Magnesium</keyword>
<evidence type="ECO:0000256" key="12">
    <source>
        <dbReference type="RuleBase" id="RU004135"/>
    </source>
</evidence>
<evidence type="ECO:0000259" key="14">
    <source>
        <dbReference type="Pfam" id="PF02875"/>
    </source>
</evidence>
<feature type="modified residue" description="N6-carboxylysine" evidence="11">
    <location>
        <position position="249"/>
    </location>
</feature>
<dbReference type="RefSeq" id="WP_373970534.1">
    <property type="nucleotide sequence ID" value="NZ_JBHDLJ010000001.1"/>
</dbReference>
<dbReference type="NCBIfam" id="NF001124">
    <property type="entry name" value="PRK00139.1-2"/>
    <property type="match status" value="1"/>
</dbReference>
<dbReference type="GO" id="GO:0008765">
    <property type="term" value="F:UDP-N-acetylmuramoylalanyl-D-glutamate-2,6-diaminopimelate ligase activity"/>
    <property type="evidence" value="ECO:0007669"/>
    <property type="project" value="UniProtKB-EC"/>
</dbReference>
<feature type="binding site" evidence="11">
    <location>
        <position position="217"/>
    </location>
    <ligand>
        <name>UDP-N-acetyl-alpha-D-muramoyl-L-alanyl-D-glutamate</name>
        <dbReference type="ChEBI" id="CHEBI:83900"/>
    </ligand>
</feature>
<keyword evidence="7 11" id="KW-0133">Cell shape</keyword>
<evidence type="ECO:0000256" key="5">
    <source>
        <dbReference type="ARBA" id="ARBA00022741"/>
    </source>
</evidence>
<keyword evidence="2 11" id="KW-0963">Cytoplasm</keyword>
<dbReference type="Gene3D" id="3.40.1190.10">
    <property type="entry name" value="Mur-like, catalytic domain"/>
    <property type="match status" value="1"/>
</dbReference>
<dbReference type="InterPro" id="IPR013221">
    <property type="entry name" value="Mur_ligase_cen"/>
</dbReference>
<comment type="caution">
    <text evidence="11">Lacks conserved residue(s) required for the propagation of feature annotation.</text>
</comment>
<dbReference type="PANTHER" id="PTHR23135">
    <property type="entry name" value="MUR LIGASE FAMILY MEMBER"/>
    <property type="match status" value="1"/>
</dbReference>
<evidence type="ECO:0000256" key="1">
    <source>
        <dbReference type="ARBA" id="ARBA00005898"/>
    </source>
</evidence>
<keyword evidence="8 11" id="KW-0573">Peptidoglycan synthesis</keyword>
<keyword evidence="9 11" id="KW-0131">Cell cycle</keyword>
<keyword evidence="17" id="KW-1185">Reference proteome</keyword>
<evidence type="ECO:0000256" key="4">
    <source>
        <dbReference type="ARBA" id="ARBA00022618"/>
    </source>
</evidence>
<evidence type="ECO:0000313" key="17">
    <source>
        <dbReference type="Proteomes" id="UP001575652"/>
    </source>
</evidence>
<gene>
    <name evidence="11" type="primary">murE</name>
    <name evidence="16" type="ORF">ACETWP_02155</name>
</gene>
<dbReference type="Proteomes" id="UP001575652">
    <property type="component" value="Unassembled WGS sequence"/>
</dbReference>
<reference evidence="16 17" key="1">
    <citation type="submission" date="2024-09" db="EMBL/GenBank/DDBJ databases">
        <authorList>
            <person name="Salinas-Garcia M.A."/>
            <person name="Prieme A."/>
        </authorList>
    </citation>
    <scope>NUCLEOTIDE SEQUENCE [LARGE SCALE GENOMIC DNA]</scope>
    <source>
        <strain evidence="16 17">DSM 21081</strain>
    </source>
</reference>
<dbReference type="Pfam" id="PF08245">
    <property type="entry name" value="Mur_ligase_M"/>
    <property type="match status" value="1"/>
</dbReference>
<feature type="domain" description="Mur ligase C-terminal" evidence="14">
    <location>
        <begin position="369"/>
        <end position="501"/>
    </location>
</feature>
<evidence type="ECO:0000256" key="8">
    <source>
        <dbReference type="ARBA" id="ARBA00022984"/>
    </source>
</evidence>
<evidence type="ECO:0000256" key="7">
    <source>
        <dbReference type="ARBA" id="ARBA00022960"/>
    </source>
</evidence>
<sequence length="546" mass="56279">MTASPAPDAREAERAFRPRAARATSVGDLAAAAAERGVRCDVAGTASARVTGVCMDSRAALPGDLYAAVPGANRHGADFSAQAAAAGATAILTDAGGLDRARSAGLPVLVVDSVRDAVGELAALVYGTDDAAPRLFGVTGTNGKTTTTYFIRSLLRALGETTGLIGTIEIVAGDTRIPSVLTTPEAPQLHALLARMRESGVGAAAMEVSSHSIDYRRVAGLRFAVSGFTNLTQDHLDLHGGMDEYFHAKARLFEAGRSRRAVVTVDDAWGRRMAAASGAETWTLATADAPDEGSADWRVRGIGADGLGHRFELHGPDGAILRARTGLPGLFNVSNAALAVLMVHAGGAGLGDLQAALDAADPLTVSVPGRMQVVCERPAGIVDFAHNPDALERAIDAVRGAHPDARVIVVFGATGQRDATKRPVMGAVAARRADVVIVTDDDPHDEEPAGIRAAVLRGAADAIAAEGLSSTVVEEHPRARAIAAAAAIARPEDTVLVAGRGHEVWQEVRGVNLPLDDRVELRDALAARGFATIADPSDSAAGGARE</sequence>
<feature type="binding site" evidence="11">
    <location>
        <position position="209"/>
    </location>
    <ligand>
        <name>UDP-N-acetyl-alpha-D-muramoyl-L-alanyl-D-glutamate</name>
        <dbReference type="ChEBI" id="CHEBI:83900"/>
    </ligand>
</feature>
<evidence type="ECO:0000256" key="11">
    <source>
        <dbReference type="HAMAP-Rule" id="MF_00208"/>
    </source>
</evidence>
<dbReference type="SUPFAM" id="SSF53623">
    <property type="entry name" value="MurD-like peptide ligases, catalytic domain"/>
    <property type="match status" value="1"/>
</dbReference>
<comment type="function">
    <text evidence="11">Catalyzes the addition of an amino acid to the nucleotide precursor UDP-N-acetylmuramoyl-L-alanyl-D-glutamate (UMAG) in the biosynthesis of bacterial cell-wall peptidoglycan.</text>
</comment>
<comment type="caution">
    <text evidence="16">The sequence shown here is derived from an EMBL/GenBank/DDBJ whole genome shotgun (WGS) entry which is preliminary data.</text>
</comment>
<dbReference type="HAMAP" id="MF_00208">
    <property type="entry name" value="MurE"/>
    <property type="match status" value="1"/>
</dbReference>
<dbReference type="InterPro" id="IPR036565">
    <property type="entry name" value="Mur-like_cat_sf"/>
</dbReference>
<comment type="subcellular location">
    <subcellularLocation>
        <location evidence="11 12">Cytoplasm</location>
    </subcellularLocation>
</comment>
<dbReference type="NCBIfam" id="TIGR01085">
    <property type="entry name" value="murE"/>
    <property type="match status" value="1"/>
</dbReference>
<dbReference type="SUPFAM" id="SSF63418">
    <property type="entry name" value="MurE/MurF N-terminal domain"/>
    <property type="match status" value="1"/>
</dbReference>
<dbReference type="EC" id="6.3.2.-" evidence="11"/>